<organism evidence="7 8">
    <name type="scientific">Dyella monticola</name>
    <dbReference type="NCBI Taxonomy" id="1927958"/>
    <lineage>
        <taxon>Bacteria</taxon>
        <taxon>Pseudomonadati</taxon>
        <taxon>Pseudomonadota</taxon>
        <taxon>Gammaproteobacteria</taxon>
        <taxon>Lysobacterales</taxon>
        <taxon>Rhodanobacteraceae</taxon>
        <taxon>Dyella</taxon>
    </lineage>
</organism>
<feature type="domain" description="RNA polymerase sigma-70 region 2" evidence="5">
    <location>
        <begin position="12"/>
        <end position="77"/>
    </location>
</feature>
<dbReference type="SUPFAM" id="SSF88659">
    <property type="entry name" value="Sigma3 and sigma4 domains of RNA polymerase sigma factors"/>
    <property type="match status" value="1"/>
</dbReference>
<dbReference type="GO" id="GO:0016987">
    <property type="term" value="F:sigma factor activity"/>
    <property type="evidence" value="ECO:0007669"/>
    <property type="project" value="UniProtKB-KW"/>
</dbReference>
<dbReference type="PANTHER" id="PTHR43133:SF63">
    <property type="entry name" value="RNA POLYMERASE SIGMA FACTOR FECI-RELATED"/>
    <property type="match status" value="1"/>
</dbReference>
<dbReference type="InterPro" id="IPR013324">
    <property type="entry name" value="RNA_pol_sigma_r3/r4-like"/>
</dbReference>
<dbReference type="InterPro" id="IPR007627">
    <property type="entry name" value="RNA_pol_sigma70_r2"/>
</dbReference>
<evidence type="ECO:0000256" key="1">
    <source>
        <dbReference type="ARBA" id="ARBA00010641"/>
    </source>
</evidence>
<evidence type="ECO:0000313" key="7">
    <source>
        <dbReference type="EMBL" id="RDS81716.1"/>
    </source>
</evidence>
<feature type="domain" description="RNA polymerase sigma factor 70 region 4 type 2" evidence="6">
    <location>
        <begin position="111"/>
        <end position="160"/>
    </location>
</feature>
<dbReference type="EMBL" id="QRBE01000005">
    <property type="protein sequence ID" value="RDS81716.1"/>
    <property type="molecule type" value="Genomic_DNA"/>
</dbReference>
<name>A0A370X037_9GAMM</name>
<evidence type="ECO:0000313" key="8">
    <source>
        <dbReference type="Proteomes" id="UP000254258"/>
    </source>
</evidence>
<dbReference type="Pfam" id="PF08281">
    <property type="entry name" value="Sigma70_r4_2"/>
    <property type="match status" value="1"/>
</dbReference>
<dbReference type="GO" id="GO:0003677">
    <property type="term" value="F:DNA binding"/>
    <property type="evidence" value="ECO:0007669"/>
    <property type="project" value="InterPro"/>
</dbReference>
<dbReference type="GO" id="GO:0006352">
    <property type="term" value="P:DNA-templated transcription initiation"/>
    <property type="evidence" value="ECO:0007669"/>
    <property type="project" value="InterPro"/>
</dbReference>
<comment type="similarity">
    <text evidence="1">Belongs to the sigma-70 factor family. ECF subfamily.</text>
</comment>
<dbReference type="InterPro" id="IPR039425">
    <property type="entry name" value="RNA_pol_sigma-70-like"/>
</dbReference>
<dbReference type="Pfam" id="PF04542">
    <property type="entry name" value="Sigma70_r2"/>
    <property type="match status" value="1"/>
</dbReference>
<accession>A0A370X037</accession>
<evidence type="ECO:0000256" key="3">
    <source>
        <dbReference type="ARBA" id="ARBA00023082"/>
    </source>
</evidence>
<evidence type="ECO:0000256" key="2">
    <source>
        <dbReference type="ARBA" id="ARBA00023015"/>
    </source>
</evidence>
<proteinExistence type="inferred from homology"/>
<dbReference type="RefSeq" id="WP_115495584.1">
    <property type="nucleotide sequence ID" value="NZ_QRBE01000005.1"/>
</dbReference>
<dbReference type="Gene3D" id="1.10.1740.10">
    <property type="match status" value="1"/>
</dbReference>
<reference evidence="7 8" key="1">
    <citation type="submission" date="2018-07" db="EMBL/GenBank/DDBJ databases">
        <title>Dyella monticola sp. nov. and Dyella psychrodurans sp. nov. isolated from monsoon evergreen broad-leaved forest soil of Dinghu Mountain, China.</title>
        <authorList>
            <person name="Gao Z."/>
            <person name="Qiu L."/>
        </authorList>
    </citation>
    <scope>NUCLEOTIDE SEQUENCE [LARGE SCALE GENOMIC DNA]</scope>
    <source>
        <strain evidence="7 8">4G-K06</strain>
    </source>
</reference>
<dbReference type="OrthoDB" id="8589148at2"/>
<protein>
    <submittedName>
        <fullName evidence="7">RNA polymerase sigma factor</fullName>
    </submittedName>
</protein>
<sequence length="181" mass="20516">MESTSLPLLRLFMERRHELRRRLKNRLGSDELANDALQETYLRIERMGESSCVSRNPAGYLFRMAINAATDQRQADARYLTGSEVEDLLNIGADTLDPARVVHARAEVEVLEQALRELTERQRAILIAARVEDVSMEDIAGRFGISVRMVGKELRKALEYCGKRLDRKVVQRFGPGAGKKS</sequence>
<comment type="caution">
    <text evidence="7">The sequence shown here is derived from an EMBL/GenBank/DDBJ whole genome shotgun (WGS) entry which is preliminary data.</text>
</comment>
<evidence type="ECO:0000256" key="4">
    <source>
        <dbReference type="ARBA" id="ARBA00023163"/>
    </source>
</evidence>
<dbReference type="PANTHER" id="PTHR43133">
    <property type="entry name" value="RNA POLYMERASE ECF-TYPE SIGMA FACTO"/>
    <property type="match status" value="1"/>
</dbReference>
<dbReference type="Proteomes" id="UP000254258">
    <property type="component" value="Unassembled WGS sequence"/>
</dbReference>
<keyword evidence="4" id="KW-0804">Transcription</keyword>
<keyword evidence="8" id="KW-1185">Reference proteome</keyword>
<evidence type="ECO:0000259" key="5">
    <source>
        <dbReference type="Pfam" id="PF04542"/>
    </source>
</evidence>
<dbReference type="InterPro" id="IPR036388">
    <property type="entry name" value="WH-like_DNA-bd_sf"/>
</dbReference>
<dbReference type="AlphaFoldDB" id="A0A370X037"/>
<dbReference type="InterPro" id="IPR014284">
    <property type="entry name" value="RNA_pol_sigma-70_dom"/>
</dbReference>
<dbReference type="NCBIfam" id="TIGR02937">
    <property type="entry name" value="sigma70-ECF"/>
    <property type="match status" value="1"/>
</dbReference>
<dbReference type="Gene3D" id="1.10.10.10">
    <property type="entry name" value="Winged helix-like DNA-binding domain superfamily/Winged helix DNA-binding domain"/>
    <property type="match status" value="1"/>
</dbReference>
<dbReference type="InterPro" id="IPR013325">
    <property type="entry name" value="RNA_pol_sigma_r2"/>
</dbReference>
<evidence type="ECO:0000259" key="6">
    <source>
        <dbReference type="Pfam" id="PF08281"/>
    </source>
</evidence>
<keyword evidence="2" id="KW-0805">Transcription regulation</keyword>
<dbReference type="SUPFAM" id="SSF88946">
    <property type="entry name" value="Sigma2 domain of RNA polymerase sigma factors"/>
    <property type="match status" value="1"/>
</dbReference>
<gene>
    <name evidence="7" type="ORF">DWU98_10890</name>
</gene>
<dbReference type="InterPro" id="IPR013249">
    <property type="entry name" value="RNA_pol_sigma70_r4_t2"/>
</dbReference>
<keyword evidence="3" id="KW-0731">Sigma factor</keyword>